<dbReference type="KEGG" id="ccs:CCNA_01514"/>
<dbReference type="GO" id="GO:0005886">
    <property type="term" value="C:plasma membrane"/>
    <property type="evidence" value="ECO:0007669"/>
    <property type="project" value="UniProtKB-SubCell"/>
</dbReference>
<dbReference type="RefSeq" id="WP_012640242.1">
    <property type="nucleotide sequence ID" value="NC_011916.1"/>
</dbReference>
<organism evidence="11 12">
    <name type="scientific">Caulobacter vibrioides (strain NA1000 / CB15N)</name>
    <name type="common">Caulobacter crescentus</name>
    <dbReference type="NCBI Taxonomy" id="565050"/>
    <lineage>
        <taxon>Bacteria</taxon>
        <taxon>Pseudomonadati</taxon>
        <taxon>Pseudomonadota</taxon>
        <taxon>Alphaproteobacteria</taxon>
        <taxon>Caulobacterales</taxon>
        <taxon>Caulobacteraceae</taxon>
        <taxon>Caulobacter</taxon>
    </lineage>
</organism>
<evidence type="ECO:0000256" key="7">
    <source>
        <dbReference type="ARBA" id="ARBA00023136"/>
    </source>
</evidence>
<keyword evidence="6 9" id="KW-1133">Transmembrane helix</keyword>
<dbReference type="PANTHER" id="PTHR35011">
    <property type="entry name" value="2,3-DIKETO-L-GULONATE TRAP TRANSPORTER SMALL PERMEASE PROTEIN YIAM"/>
    <property type="match status" value="1"/>
</dbReference>
<evidence type="ECO:0000256" key="5">
    <source>
        <dbReference type="ARBA" id="ARBA00022692"/>
    </source>
</evidence>
<sequence length="166" mass="18052">MMLDSLAFISRWISRATLAFAAIGLIAMTGIIGWAVFARYSLGDAPAWAEQAALLLMVWFVLLAAAVGVREQFHLGMSAATNAMPPFLRRLCRVVSLLAMAAFGLAMGVWGGELVARTWAFDIPTLGVPRGAAYLPLPIAGWMSVFFALEHLICEARGRKVEPLWN</sequence>
<dbReference type="HOGENOM" id="CLU_086356_9_1_5"/>
<keyword evidence="5 9" id="KW-0812">Transmembrane</keyword>
<dbReference type="PANTHER" id="PTHR35011:SF11">
    <property type="entry name" value="TRAP TRANSPORTER SMALL PERMEASE PROTEIN"/>
    <property type="match status" value="1"/>
</dbReference>
<evidence type="ECO:0000313" key="12">
    <source>
        <dbReference type="Proteomes" id="UP000001364"/>
    </source>
</evidence>
<feature type="transmembrane region" description="Helical" evidence="9">
    <location>
        <begin position="12"/>
        <end position="36"/>
    </location>
</feature>
<comment type="similarity">
    <text evidence="8 9">Belongs to the TRAP transporter small permease family.</text>
</comment>
<comment type="function">
    <text evidence="9">Part of the tripartite ATP-independent periplasmic (TRAP) transport system.</text>
</comment>
<evidence type="ECO:0000256" key="8">
    <source>
        <dbReference type="ARBA" id="ARBA00038436"/>
    </source>
</evidence>
<dbReference type="GeneID" id="7333188"/>
<feature type="domain" description="Tripartite ATP-independent periplasmic transporters DctQ component" evidence="10">
    <location>
        <begin position="28"/>
        <end position="157"/>
    </location>
</feature>
<evidence type="ECO:0000256" key="6">
    <source>
        <dbReference type="ARBA" id="ARBA00022989"/>
    </source>
</evidence>
<protein>
    <recommendedName>
        <fullName evidence="9">TRAP transporter small permease protein</fullName>
    </recommendedName>
</protein>
<dbReference type="GO" id="GO:0022857">
    <property type="term" value="F:transmembrane transporter activity"/>
    <property type="evidence" value="ECO:0007669"/>
    <property type="project" value="UniProtKB-UniRule"/>
</dbReference>
<evidence type="ECO:0000256" key="9">
    <source>
        <dbReference type="RuleBase" id="RU369079"/>
    </source>
</evidence>
<gene>
    <name evidence="11" type="ordered locus">CCNA_01514</name>
</gene>
<keyword evidence="3" id="KW-1003">Cell membrane</keyword>
<accession>A0A0H3C9L2</accession>
<evidence type="ECO:0000256" key="2">
    <source>
        <dbReference type="ARBA" id="ARBA00022448"/>
    </source>
</evidence>
<dbReference type="AlphaFoldDB" id="A0A0H3C9L2"/>
<dbReference type="OrthoDB" id="4964541at2"/>
<keyword evidence="2 9" id="KW-0813">Transport</keyword>
<dbReference type="PATRIC" id="fig|565050.3.peg.1492"/>
<evidence type="ECO:0000259" key="10">
    <source>
        <dbReference type="Pfam" id="PF04290"/>
    </source>
</evidence>
<dbReference type="EMBL" id="CP001340">
    <property type="protein sequence ID" value="ACL94979.1"/>
    <property type="molecule type" value="Genomic_DNA"/>
</dbReference>
<evidence type="ECO:0000256" key="1">
    <source>
        <dbReference type="ARBA" id="ARBA00004429"/>
    </source>
</evidence>
<feature type="transmembrane region" description="Helical" evidence="9">
    <location>
        <begin position="48"/>
        <end position="69"/>
    </location>
</feature>
<dbReference type="InterPro" id="IPR055348">
    <property type="entry name" value="DctQ"/>
</dbReference>
<dbReference type="InterPro" id="IPR007387">
    <property type="entry name" value="TRAP_DctQ"/>
</dbReference>
<reference evidence="11 12" key="1">
    <citation type="journal article" date="2010" name="J. Bacteriol.">
        <title>The genetic basis of laboratory adaptation in Caulobacter crescentus.</title>
        <authorList>
            <person name="Marks M.E."/>
            <person name="Castro-Rojas C.M."/>
            <person name="Teiling C."/>
            <person name="Du L."/>
            <person name="Kapatral V."/>
            <person name="Walunas T.L."/>
            <person name="Crosson S."/>
        </authorList>
    </citation>
    <scope>NUCLEOTIDE SEQUENCE [LARGE SCALE GENOMIC DNA]</scope>
    <source>
        <strain evidence="12">NA1000 / CB15N</strain>
    </source>
</reference>
<keyword evidence="4 9" id="KW-0997">Cell inner membrane</keyword>
<keyword evidence="7 9" id="KW-0472">Membrane</keyword>
<dbReference type="Proteomes" id="UP000001364">
    <property type="component" value="Chromosome"/>
</dbReference>
<feature type="transmembrane region" description="Helical" evidence="9">
    <location>
        <begin position="131"/>
        <end position="149"/>
    </location>
</feature>
<keyword evidence="12" id="KW-1185">Reference proteome</keyword>
<evidence type="ECO:0000256" key="4">
    <source>
        <dbReference type="ARBA" id="ARBA00022519"/>
    </source>
</evidence>
<evidence type="ECO:0000313" key="11">
    <source>
        <dbReference type="EMBL" id="ACL94979.1"/>
    </source>
</evidence>
<dbReference type="PhylomeDB" id="A0A0H3C9L2"/>
<comment type="subcellular location">
    <subcellularLocation>
        <location evidence="1 9">Cell inner membrane</location>
        <topology evidence="1 9">Multi-pass membrane protein</topology>
    </subcellularLocation>
</comment>
<feature type="transmembrane region" description="Helical" evidence="9">
    <location>
        <begin position="90"/>
        <end position="111"/>
    </location>
</feature>
<dbReference type="GO" id="GO:0015740">
    <property type="term" value="P:C4-dicarboxylate transport"/>
    <property type="evidence" value="ECO:0007669"/>
    <property type="project" value="TreeGrafter"/>
</dbReference>
<comment type="subunit">
    <text evidence="9">The complex comprises the extracytoplasmic solute receptor protein and the two transmembrane proteins.</text>
</comment>
<name>A0A0H3C9L2_CAUVN</name>
<proteinExistence type="inferred from homology"/>
<dbReference type="RefSeq" id="YP_002516887.1">
    <property type="nucleotide sequence ID" value="NC_011916.1"/>
</dbReference>
<dbReference type="Pfam" id="PF04290">
    <property type="entry name" value="DctQ"/>
    <property type="match status" value="1"/>
</dbReference>
<evidence type="ECO:0000256" key="3">
    <source>
        <dbReference type="ARBA" id="ARBA00022475"/>
    </source>
</evidence>